<dbReference type="InterPro" id="IPR008784">
    <property type="entry name" value="Podovirus_Gp16"/>
</dbReference>
<dbReference type="Proteomes" id="UP001165586">
    <property type="component" value="Unassembled WGS sequence"/>
</dbReference>
<accession>A0ABT2HAV4</accession>
<gene>
    <name evidence="1" type="ORF">N1032_25535</name>
</gene>
<keyword evidence="2" id="KW-1185">Reference proteome</keyword>
<evidence type="ECO:0000313" key="1">
    <source>
        <dbReference type="EMBL" id="MCS5737095.1"/>
    </source>
</evidence>
<reference evidence="1" key="1">
    <citation type="submission" date="2022-08" db="EMBL/GenBank/DDBJ databases">
        <authorList>
            <person name="Deng Y."/>
            <person name="Han X.-F."/>
            <person name="Zhang Y.-Q."/>
        </authorList>
    </citation>
    <scope>NUCLEOTIDE SEQUENCE</scope>
    <source>
        <strain evidence="1">CPCC 203386</strain>
    </source>
</reference>
<evidence type="ECO:0000313" key="2">
    <source>
        <dbReference type="Proteomes" id="UP001165586"/>
    </source>
</evidence>
<sequence length="231" mass="26706">EGKPIYSQYDIIGFAFALNEYEHDKGAAYPDVTTIIWDEFLSRGLYLTDEFVIFMNVISTIIRLRTDIQIWLLGNTVNKYCPIFQEMGLTNVLQMEQGTIDVYSYGNSGLKVAVEYCSSMAESKPNSYLFAFGNEKLQMITGGAWELDLFPHAPCKWQPKNIEFIYFIDFDNQLYQCEIVSIGEEFFTFIHEKTTPIQNPNKDLIFSLAYPTRLNHQRNILNPINKLGEKI</sequence>
<proteinExistence type="predicted"/>
<protein>
    <submittedName>
        <fullName evidence="1">Phage DNA encapsidation protein</fullName>
    </submittedName>
</protein>
<feature type="non-terminal residue" evidence="1">
    <location>
        <position position="231"/>
    </location>
</feature>
<comment type="caution">
    <text evidence="1">The sequence shown here is derived from an EMBL/GenBank/DDBJ whole genome shotgun (WGS) entry which is preliminary data.</text>
</comment>
<organism evidence="1 2">
    <name type="scientific">Herbiconiux daphne</name>
    <dbReference type="NCBI Taxonomy" id="2970914"/>
    <lineage>
        <taxon>Bacteria</taxon>
        <taxon>Bacillati</taxon>
        <taxon>Actinomycetota</taxon>
        <taxon>Actinomycetes</taxon>
        <taxon>Micrococcales</taxon>
        <taxon>Microbacteriaceae</taxon>
        <taxon>Herbiconiux</taxon>
    </lineage>
</organism>
<dbReference type="RefSeq" id="WP_259543399.1">
    <property type="nucleotide sequence ID" value="NZ_JANLCJ010000408.1"/>
</dbReference>
<dbReference type="Pfam" id="PF05894">
    <property type="entry name" value="Podovirus_Gp16"/>
    <property type="match status" value="1"/>
</dbReference>
<name>A0ABT2HAV4_9MICO</name>
<dbReference type="EMBL" id="JANLCJ010000408">
    <property type="protein sequence ID" value="MCS5737095.1"/>
    <property type="molecule type" value="Genomic_DNA"/>
</dbReference>
<feature type="non-terminal residue" evidence="1">
    <location>
        <position position="1"/>
    </location>
</feature>